<reference evidence="6" key="1">
    <citation type="submission" date="2020-10" db="EMBL/GenBank/DDBJ databases">
        <authorList>
            <person name="Gilroy R."/>
        </authorList>
    </citation>
    <scope>NUCLEOTIDE SEQUENCE</scope>
    <source>
        <strain evidence="6">C6-149</strain>
    </source>
</reference>
<dbReference type="Gene3D" id="3.40.50.300">
    <property type="entry name" value="P-loop containing nucleotide triphosphate hydrolases"/>
    <property type="match status" value="1"/>
</dbReference>
<gene>
    <name evidence="6" type="ORF">IAA89_06705</name>
</gene>
<dbReference type="PROSITE" id="PS50893">
    <property type="entry name" value="ABC_TRANSPORTER_2"/>
    <property type="match status" value="1"/>
</dbReference>
<evidence type="ECO:0000259" key="5">
    <source>
        <dbReference type="PROSITE" id="PS50893"/>
    </source>
</evidence>
<accession>A0A9D9H8I0</accession>
<dbReference type="InterPro" id="IPR003439">
    <property type="entry name" value="ABC_transporter-like_ATP-bd"/>
</dbReference>
<dbReference type="CDD" id="cd03214">
    <property type="entry name" value="ABC_Iron-Siderophores_B12_Hemin"/>
    <property type="match status" value="1"/>
</dbReference>
<dbReference type="Proteomes" id="UP000823614">
    <property type="component" value="Unassembled WGS sequence"/>
</dbReference>
<dbReference type="GO" id="GO:0005524">
    <property type="term" value="F:ATP binding"/>
    <property type="evidence" value="ECO:0007669"/>
    <property type="project" value="UniProtKB-KW"/>
</dbReference>
<dbReference type="AlphaFoldDB" id="A0A9D9H8I0"/>
<organism evidence="6 7">
    <name type="scientific">Candidatus Gallilactobacillus intestinavium</name>
    <dbReference type="NCBI Taxonomy" id="2840838"/>
    <lineage>
        <taxon>Bacteria</taxon>
        <taxon>Bacillati</taxon>
        <taxon>Bacillota</taxon>
        <taxon>Bacilli</taxon>
        <taxon>Lactobacillales</taxon>
        <taxon>Lactobacillaceae</taxon>
        <taxon>Lactobacillaceae incertae sedis</taxon>
        <taxon>Candidatus Gallilactobacillus</taxon>
    </lineage>
</organism>
<dbReference type="Pfam" id="PF00005">
    <property type="entry name" value="ABC_tran"/>
    <property type="match status" value="1"/>
</dbReference>
<evidence type="ECO:0000256" key="2">
    <source>
        <dbReference type="ARBA" id="ARBA00022448"/>
    </source>
</evidence>
<evidence type="ECO:0000256" key="3">
    <source>
        <dbReference type="ARBA" id="ARBA00022741"/>
    </source>
</evidence>
<dbReference type="InterPro" id="IPR050153">
    <property type="entry name" value="Metal_Ion_Import_ABC"/>
</dbReference>
<keyword evidence="3" id="KW-0547">Nucleotide-binding</keyword>
<keyword evidence="2" id="KW-0813">Transport</keyword>
<evidence type="ECO:0000313" key="7">
    <source>
        <dbReference type="Proteomes" id="UP000823614"/>
    </source>
</evidence>
<evidence type="ECO:0000256" key="4">
    <source>
        <dbReference type="ARBA" id="ARBA00022840"/>
    </source>
</evidence>
<feature type="domain" description="ABC transporter" evidence="5">
    <location>
        <begin position="4"/>
        <end position="241"/>
    </location>
</feature>
<dbReference type="InterPro" id="IPR027417">
    <property type="entry name" value="P-loop_NTPase"/>
</dbReference>
<keyword evidence="4 6" id="KW-0067">ATP-binding</keyword>
<dbReference type="PANTHER" id="PTHR42734">
    <property type="entry name" value="METAL TRANSPORT SYSTEM ATP-BINDING PROTEIN TM_0124-RELATED"/>
    <property type="match status" value="1"/>
</dbReference>
<evidence type="ECO:0000313" key="6">
    <source>
        <dbReference type="EMBL" id="MBO8442096.1"/>
    </source>
</evidence>
<comment type="caution">
    <text evidence="6">The sequence shown here is derived from an EMBL/GenBank/DDBJ whole genome shotgun (WGS) entry which is preliminary data.</text>
</comment>
<name>A0A9D9H8I0_9LACO</name>
<proteinExistence type="inferred from homology"/>
<dbReference type="SUPFAM" id="SSF52540">
    <property type="entry name" value="P-loop containing nucleoside triphosphate hydrolases"/>
    <property type="match status" value="1"/>
</dbReference>
<protein>
    <submittedName>
        <fullName evidence="6">ABC transporter ATP-binding protein</fullName>
    </submittedName>
</protein>
<dbReference type="InterPro" id="IPR003593">
    <property type="entry name" value="AAA+_ATPase"/>
</dbReference>
<reference evidence="6" key="2">
    <citation type="journal article" date="2021" name="PeerJ">
        <title>Extensive microbial diversity within the chicken gut microbiome revealed by metagenomics and culture.</title>
        <authorList>
            <person name="Gilroy R."/>
            <person name="Ravi A."/>
            <person name="Getino M."/>
            <person name="Pursley I."/>
            <person name="Horton D.L."/>
            <person name="Alikhan N.F."/>
            <person name="Baker D."/>
            <person name="Gharbi K."/>
            <person name="Hall N."/>
            <person name="Watson M."/>
            <person name="Adriaenssens E.M."/>
            <person name="Foster-Nyarko E."/>
            <person name="Jarju S."/>
            <person name="Secka A."/>
            <person name="Antonio M."/>
            <person name="Oren A."/>
            <person name="Chaudhuri R.R."/>
            <person name="La Ragione R."/>
            <person name="Hildebrand F."/>
            <person name="Pallen M.J."/>
        </authorList>
    </citation>
    <scope>NUCLEOTIDE SEQUENCE</scope>
    <source>
        <strain evidence="6">C6-149</strain>
    </source>
</reference>
<dbReference type="GO" id="GO:0016887">
    <property type="term" value="F:ATP hydrolysis activity"/>
    <property type="evidence" value="ECO:0007669"/>
    <property type="project" value="InterPro"/>
</dbReference>
<dbReference type="SMART" id="SM00382">
    <property type="entry name" value="AAA"/>
    <property type="match status" value="1"/>
</dbReference>
<dbReference type="PANTHER" id="PTHR42734:SF6">
    <property type="entry name" value="MOLYBDATE IMPORT ATP-BINDING PROTEIN MOLC"/>
    <property type="match status" value="1"/>
</dbReference>
<comment type="similarity">
    <text evidence="1">Belongs to the ABC transporter superfamily.</text>
</comment>
<sequence>MTYLTAKNISFKYKNQRKELLHNLNFSIHSGEIHCILGPNGIGKSTLLNCLTGFLRPINGHVFINDFPLNNLTFKNKAEKIAYVPQNNDSNSNLSLLDYITIGVTSKLKINQHPSQCDYKNALYLLNKFHLEKLQNNPFNTLSGGQKQLSNICLVLLQQADIIIMDEPTSALDLGNQVLILKTIKRLAEQGYGIVFSSHNPNHALQLNCTTSFINEDGKLETNLAQNLLNEKNLKKIYHTKLNIKKIDNTSICFFSL</sequence>
<evidence type="ECO:0000256" key="1">
    <source>
        <dbReference type="ARBA" id="ARBA00005417"/>
    </source>
</evidence>
<dbReference type="EMBL" id="JADIMP010000103">
    <property type="protein sequence ID" value="MBO8442096.1"/>
    <property type="molecule type" value="Genomic_DNA"/>
</dbReference>